<sequence>LLDRIRGLNSDCIHLDGLSPPPVEKVKDEMVVERRGIMVEEVRKVLRASQIEAARARLRAILISCIAYSEFIQICCDASSGEQGVSSY</sequence>
<evidence type="ECO:0000313" key="2">
    <source>
        <dbReference type="Proteomes" id="UP000797356"/>
    </source>
</evidence>
<comment type="caution">
    <text evidence="1">The sequence shown here is derived from an EMBL/GenBank/DDBJ whole genome shotgun (WGS) entry which is preliminary data.</text>
</comment>
<reference evidence="1" key="2">
    <citation type="submission" date="2019-07" db="EMBL/GenBank/DDBJ databases">
        <authorList>
            <person name="Yang Y."/>
            <person name="Bocs S."/>
            <person name="Baudouin L."/>
        </authorList>
    </citation>
    <scope>NUCLEOTIDE SEQUENCE</scope>
    <source>
        <tissue evidence="1">Spear leaf of Hainan Tall coconut</tissue>
    </source>
</reference>
<dbReference type="Proteomes" id="UP000797356">
    <property type="component" value="Chromosome 8"/>
</dbReference>
<evidence type="ECO:0000313" key="1">
    <source>
        <dbReference type="EMBL" id="KAG1358621.1"/>
    </source>
</evidence>
<name>A0A8K0IGV8_COCNU</name>
<feature type="non-terminal residue" evidence="1">
    <location>
        <position position="1"/>
    </location>
</feature>
<reference evidence="1" key="1">
    <citation type="journal article" date="2017" name="Gigascience">
        <title>The genome draft of coconut (Cocos nucifera).</title>
        <authorList>
            <person name="Xiao Y."/>
            <person name="Xu P."/>
            <person name="Fan H."/>
            <person name="Baudouin L."/>
            <person name="Xia W."/>
            <person name="Bocs S."/>
            <person name="Xu J."/>
            <person name="Li Q."/>
            <person name="Guo A."/>
            <person name="Zhou L."/>
            <person name="Li J."/>
            <person name="Wu Y."/>
            <person name="Ma Z."/>
            <person name="Armero A."/>
            <person name="Issali A.E."/>
            <person name="Liu N."/>
            <person name="Peng M."/>
            <person name="Yang Y."/>
        </authorList>
    </citation>
    <scope>NUCLEOTIDE SEQUENCE</scope>
    <source>
        <tissue evidence="1">Spear leaf of Hainan Tall coconut</tissue>
    </source>
</reference>
<dbReference type="AlphaFoldDB" id="A0A8K0IGV8"/>
<keyword evidence="2" id="KW-1185">Reference proteome</keyword>
<dbReference type="EMBL" id="CM017879">
    <property type="protein sequence ID" value="KAG1358621.1"/>
    <property type="molecule type" value="Genomic_DNA"/>
</dbReference>
<proteinExistence type="predicted"/>
<organism evidence="1 2">
    <name type="scientific">Cocos nucifera</name>
    <name type="common">Coconut palm</name>
    <dbReference type="NCBI Taxonomy" id="13894"/>
    <lineage>
        <taxon>Eukaryota</taxon>
        <taxon>Viridiplantae</taxon>
        <taxon>Streptophyta</taxon>
        <taxon>Embryophyta</taxon>
        <taxon>Tracheophyta</taxon>
        <taxon>Spermatophyta</taxon>
        <taxon>Magnoliopsida</taxon>
        <taxon>Liliopsida</taxon>
        <taxon>Arecaceae</taxon>
        <taxon>Arecoideae</taxon>
        <taxon>Cocoseae</taxon>
        <taxon>Attaleinae</taxon>
        <taxon>Cocos</taxon>
    </lineage>
</organism>
<gene>
    <name evidence="1" type="ORF">COCNU_08G000670</name>
</gene>
<accession>A0A8K0IGV8</accession>
<dbReference type="OrthoDB" id="278338at2759"/>
<protein>
    <submittedName>
        <fullName evidence="1">Putative Calcium uniporter protein 4, mitochondrial</fullName>
    </submittedName>
</protein>